<proteinExistence type="predicted"/>
<keyword evidence="2" id="KW-1185">Reference proteome</keyword>
<gene>
    <name evidence="1" type="ORF">G5C65_34500</name>
</gene>
<protein>
    <submittedName>
        <fullName evidence="1">Recombination endonuclease VII</fullName>
    </submittedName>
</protein>
<reference evidence="1 2" key="1">
    <citation type="submission" date="2020-02" db="EMBL/GenBank/DDBJ databases">
        <title>Whole-genome analyses of novel actinobacteria.</title>
        <authorList>
            <person name="Sahin N."/>
            <person name="Tatar D."/>
        </authorList>
    </citation>
    <scope>NUCLEOTIDE SEQUENCE [LARGE SCALE GENOMIC DNA]</scope>
    <source>
        <strain evidence="1 2">SB3404</strain>
    </source>
</reference>
<evidence type="ECO:0000313" key="1">
    <source>
        <dbReference type="EMBL" id="NGO73355.1"/>
    </source>
</evidence>
<dbReference type="GO" id="GO:0004519">
    <property type="term" value="F:endonuclease activity"/>
    <property type="evidence" value="ECO:0007669"/>
    <property type="project" value="UniProtKB-KW"/>
</dbReference>
<dbReference type="InterPro" id="IPR038563">
    <property type="entry name" value="Endonuclease_7_sf"/>
</dbReference>
<comment type="caution">
    <text evidence="1">The sequence shown here is derived from an EMBL/GenBank/DDBJ whole genome shotgun (WGS) entry which is preliminary data.</text>
</comment>
<sequence>MSEASEAKRCSRCQERKPRAAFARNKSMRDGLQAYCRECWSAYHQQRQLARGRNVRPRVKTPEGHKYCRCCEQTKPHSEWHRNASASDGLATLCKACKALKGRAGHLKRQYGMTETDRQALVDSQFGICPICLRPDPVHVDHDHQTGRVRGVLCFTCNAAIGHLRDDPGVMRRAIGYVEGNSWKPKQAAPGVYLLPS</sequence>
<accession>A0A6G4X756</accession>
<evidence type="ECO:0000313" key="2">
    <source>
        <dbReference type="Proteomes" id="UP000477722"/>
    </source>
</evidence>
<dbReference type="InterPro" id="IPR004211">
    <property type="entry name" value="Endonuclease_7"/>
</dbReference>
<dbReference type="Proteomes" id="UP000477722">
    <property type="component" value="Unassembled WGS sequence"/>
</dbReference>
<dbReference type="Pfam" id="PF02945">
    <property type="entry name" value="Endonuclease_7"/>
    <property type="match status" value="1"/>
</dbReference>
<keyword evidence="1" id="KW-0255">Endonuclease</keyword>
<organism evidence="1 2">
    <name type="scientific">Streptomyces boncukensis</name>
    <dbReference type="NCBI Taxonomy" id="2711219"/>
    <lineage>
        <taxon>Bacteria</taxon>
        <taxon>Bacillati</taxon>
        <taxon>Actinomycetota</taxon>
        <taxon>Actinomycetes</taxon>
        <taxon>Kitasatosporales</taxon>
        <taxon>Streptomycetaceae</taxon>
        <taxon>Streptomyces</taxon>
    </lineage>
</organism>
<dbReference type="AlphaFoldDB" id="A0A6G4X756"/>
<name>A0A6G4X756_9ACTN</name>
<dbReference type="EMBL" id="JAAKZZ010000702">
    <property type="protein sequence ID" value="NGO73355.1"/>
    <property type="molecule type" value="Genomic_DNA"/>
</dbReference>
<dbReference type="Gene3D" id="3.40.1800.10">
    <property type="entry name" value="His-Me finger endonucleases"/>
    <property type="match status" value="1"/>
</dbReference>
<keyword evidence="1" id="KW-0378">Hydrolase</keyword>
<dbReference type="InterPro" id="IPR044925">
    <property type="entry name" value="His-Me_finger_sf"/>
</dbReference>
<keyword evidence="1" id="KW-0540">Nuclease</keyword>
<dbReference type="SUPFAM" id="SSF54060">
    <property type="entry name" value="His-Me finger endonucleases"/>
    <property type="match status" value="1"/>
</dbReference>